<dbReference type="PRINTS" id="PR00039">
    <property type="entry name" value="HTHLYSR"/>
</dbReference>
<evidence type="ECO:0000313" key="7">
    <source>
        <dbReference type="Proteomes" id="UP000584642"/>
    </source>
</evidence>
<sequence>MSRRLPPLNALRAFEAAARHLSFTKAAEELHVTQAAISHQIKGLEEWLAMPLFRRMNRALILTEAGQAYLPSVKDALDTLAHATERLFRRDQAGSLTVSTMPSLAAKWLVMRLGRFQALHPDIDVLLQSNPQITDFAQQDVDVAIRFGLGRWPGVRAERLMKEDIFPVCAPYMLKGPKPLRTPDDLRHHTLLHDDYMINWTNWFEAAGVTGIDVTRGPRYTDSALLIQAATDGQGIALAREVLVADDLAAGRLVRLFTVTLPGDYAYYVVAPHHYFARPKVKAFRDWIFSEAERYAVETISQSPTKM</sequence>
<dbReference type="Pfam" id="PF03466">
    <property type="entry name" value="LysR_substrate"/>
    <property type="match status" value="1"/>
</dbReference>
<dbReference type="PANTHER" id="PTHR30537">
    <property type="entry name" value="HTH-TYPE TRANSCRIPTIONAL REGULATOR"/>
    <property type="match status" value="1"/>
</dbReference>
<dbReference type="Gene3D" id="1.10.10.10">
    <property type="entry name" value="Winged helix-like DNA-binding domain superfamily/Winged helix DNA-binding domain"/>
    <property type="match status" value="1"/>
</dbReference>
<dbReference type="Pfam" id="PF00126">
    <property type="entry name" value="HTH_1"/>
    <property type="match status" value="1"/>
</dbReference>
<keyword evidence="3" id="KW-0238">DNA-binding</keyword>
<organism evidence="6 7">
    <name type="scientific">Azospirillum oleiclasticum</name>
    <dbReference type="NCBI Taxonomy" id="2735135"/>
    <lineage>
        <taxon>Bacteria</taxon>
        <taxon>Pseudomonadati</taxon>
        <taxon>Pseudomonadota</taxon>
        <taxon>Alphaproteobacteria</taxon>
        <taxon>Rhodospirillales</taxon>
        <taxon>Azospirillaceae</taxon>
        <taxon>Azospirillum</taxon>
    </lineage>
</organism>
<dbReference type="NCBIfam" id="NF008352">
    <property type="entry name" value="PRK11139.1"/>
    <property type="match status" value="1"/>
</dbReference>
<feature type="domain" description="HTH lysR-type" evidence="5">
    <location>
        <begin position="6"/>
        <end position="63"/>
    </location>
</feature>
<evidence type="ECO:0000313" key="6">
    <source>
        <dbReference type="EMBL" id="NYZ18575.1"/>
    </source>
</evidence>
<evidence type="ECO:0000256" key="4">
    <source>
        <dbReference type="ARBA" id="ARBA00023163"/>
    </source>
</evidence>
<dbReference type="SUPFAM" id="SSF53850">
    <property type="entry name" value="Periplasmic binding protein-like II"/>
    <property type="match status" value="1"/>
</dbReference>
<proteinExistence type="inferred from homology"/>
<protein>
    <submittedName>
        <fullName evidence="6">Transcriptional regulator GcvA</fullName>
    </submittedName>
</protein>
<evidence type="ECO:0000256" key="1">
    <source>
        <dbReference type="ARBA" id="ARBA00009437"/>
    </source>
</evidence>
<evidence type="ECO:0000259" key="5">
    <source>
        <dbReference type="PROSITE" id="PS50931"/>
    </source>
</evidence>
<dbReference type="InterPro" id="IPR000847">
    <property type="entry name" value="LysR_HTH_N"/>
</dbReference>
<keyword evidence="2" id="KW-0805">Transcription regulation</keyword>
<dbReference type="CDD" id="cd08432">
    <property type="entry name" value="PBP2_GcdR_TrpI_HvrB_AmpR_like"/>
    <property type="match status" value="1"/>
</dbReference>
<keyword evidence="4" id="KW-0804">Transcription</keyword>
<dbReference type="Gene3D" id="3.40.190.10">
    <property type="entry name" value="Periplasmic binding protein-like II"/>
    <property type="match status" value="2"/>
</dbReference>
<gene>
    <name evidence="6" type="ORF">HND93_02530</name>
</gene>
<name>A0ABX2T7C3_9PROT</name>
<dbReference type="PANTHER" id="PTHR30537:SF26">
    <property type="entry name" value="GLYCINE CLEAVAGE SYSTEM TRANSCRIPTIONAL ACTIVATOR"/>
    <property type="match status" value="1"/>
</dbReference>
<dbReference type="RefSeq" id="WP_180280305.1">
    <property type="nucleotide sequence ID" value="NZ_JABFDB010000001.1"/>
</dbReference>
<evidence type="ECO:0000256" key="2">
    <source>
        <dbReference type="ARBA" id="ARBA00023015"/>
    </source>
</evidence>
<accession>A0ABX2T7C3</accession>
<dbReference type="InterPro" id="IPR036388">
    <property type="entry name" value="WH-like_DNA-bd_sf"/>
</dbReference>
<comment type="caution">
    <text evidence="6">The sequence shown here is derived from an EMBL/GenBank/DDBJ whole genome shotgun (WGS) entry which is preliminary data.</text>
</comment>
<dbReference type="PROSITE" id="PS50931">
    <property type="entry name" value="HTH_LYSR"/>
    <property type="match status" value="1"/>
</dbReference>
<dbReference type="EMBL" id="JABFDB010000001">
    <property type="protein sequence ID" value="NYZ18575.1"/>
    <property type="molecule type" value="Genomic_DNA"/>
</dbReference>
<reference evidence="6 7" key="1">
    <citation type="submission" date="2020-05" db="EMBL/GenBank/DDBJ databases">
        <title>Azospirillum oleiclasticum sp. nov, a nitrogen-fixing and heavy crude oil-emulsifying bacterium isolated from the crude oil of Yumen Oilfield.</title>
        <authorList>
            <person name="Wu D."/>
            <person name="Cai M."/>
            <person name="Zhang X."/>
        </authorList>
    </citation>
    <scope>NUCLEOTIDE SEQUENCE [LARGE SCALE GENOMIC DNA]</scope>
    <source>
        <strain evidence="6 7">ROY-1-1-2</strain>
    </source>
</reference>
<dbReference type="InterPro" id="IPR058163">
    <property type="entry name" value="LysR-type_TF_proteobact-type"/>
</dbReference>
<dbReference type="Proteomes" id="UP000584642">
    <property type="component" value="Unassembled WGS sequence"/>
</dbReference>
<dbReference type="InterPro" id="IPR005119">
    <property type="entry name" value="LysR_subst-bd"/>
</dbReference>
<comment type="similarity">
    <text evidence="1">Belongs to the LysR transcriptional regulatory family.</text>
</comment>
<dbReference type="InterPro" id="IPR036390">
    <property type="entry name" value="WH_DNA-bd_sf"/>
</dbReference>
<evidence type="ECO:0000256" key="3">
    <source>
        <dbReference type="ARBA" id="ARBA00023125"/>
    </source>
</evidence>
<dbReference type="SUPFAM" id="SSF46785">
    <property type="entry name" value="Winged helix' DNA-binding domain"/>
    <property type="match status" value="1"/>
</dbReference>
<keyword evidence="7" id="KW-1185">Reference proteome</keyword>